<dbReference type="Gramene" id="ERN17408">
    <property type="protein sequence ID" value="ERN17408"/>
    <property type="gene ID" value="AMTR_s00037p00217830"/>
</dbReference>
<name>U5DAI2_AMBTC</name>
<sequence length="90" mass="9522">MTSDLGPCLEESVPSEVGEAREAANGEELGVARASEPHRATVRGEGLSLIGEEEHVLIEEPEVVVPDNREEDTGNEGLNVSRSEGPDEGV</sequence>
<proteinExistence type="predicted"/>
<accession>U5DAI2</accession>
<evidence type="ECO:0000256" key="1">
    <source>
        <dbReference type="SAM" id="MobiDB-lite"/>
    </source>
</evidence>
<evidence type="ECO:0000313" key="3">
    <source>
        <dbReference type="Proteomes" id="UP000017836"/>
    </source>
</evidence>
<gene>
    <name evidence="2" type="ORF">AMTR_s00037p00217830</name>
</gene>
<dbReference type="HOGENOM" id="CLU_2443778_0_0_1"/>
<reference evidence="3" key="1">
    <citation type="journal article" date="2013" name="Science">
        <title>The Amborella genome and the evolution of flowering plants.</title>
        <authorList>
            <consortium name="Amborella Genome Project"/>
        </authorList>
    </citation>
    <scope>NUCLEOTIDE SEQUENCE [LARGE SCALE GENOMIC DNA]</scope>
</reference>
<dbReference type="EMBL" id="KI392350">
    <property type="protein sequence ID" value="ERN17408.1"/>
    <property type="molecule type" value="Genomic_DNA"/>
</dbReference>
<dbReference type="Proteomes" id="UP000017836">
    <property type="component" value="Unassembled WGS sequence"/>
</dbReference>
<evidence type="ECO:0000313" key="2">
    <source>
        <dbReference type="EMBL" id="ERN17408.1"/>
    </source>
</evidence>
<dbReference type="AlphaFoldDB" id="U5DAI2"/>
<organism evidence="2 3">
    <name type="scientific">Amborella trichopoda</name>
    <dbReference type="NCBI Taxonomy" id="13333"/>
    <lineage>
        <taxon>Eukaryota</taxon>
        <taxon>Viridiplantae</taxon>
        <taxon>Streptophyta</taxon>
        <taxon>Embryophyta</taxon>
        <taxon>Tracheophyta</taxon>
        <taxon>Spermatophyta</taxon>
        <taxon>Magnoliopsida</taxon>
        <taxon>Amborellales</taxon>
        <taxon>Amborellaceae</taxon>
        <taxon>Amborella</taxon>
    </lineage>
</organism>
<keyword evidence="3" id="KW-1185">Reference proteome</keyword>
<feature type="region of interest" description="Disordered" evidence="1">
    <location>
        <begin position="53"/>
        <end position="90"/>
    </location>
</feature>
<protein>
    <submittedName>
        <fullName evidence="2">Uncharacterized protein</fullName>
    </submittedName>
</protein>